<accession>A0A6A4SAE0</accession>
<feature type="region of interest" description="Disordered" evidence="1">
    <location>
        <begin position="168"/>
        <end position="239"/>
    </location>
</feature>
<dbReference type="EMBL" id="VEVO01000013">
    <property type="protein sequence ID" value="KAF0032166.1"/>
    <property type="molecule type" value="Genomic_DNA"/>
</dbReference>
<dbReference type="AlphaFoldDB" id="A0A6A4SAE0"/>
<gene>
    <name evidence="2" type="ORF">F2P81_014456</name>
</gene>
<evidence type="ECO:0000256" key="1">
    <source>
        <dbReference type="SAM" id="MobiDB-lite"/>
    </source>
</evidence>
<protein>
    <submittedName>
        <fullName evidence="2">Uncharacterized protein</fullName>
    </submittedName>
</protein>
<evidence type="ECO:0000313" key="3">
    <source>
        <dbReference type="Proteomes" id="UP000438429"/>
    </source>
</evidence>
<reference evidence="2 3" key="1">
    <citation type="submission" date="2019-06" db="EMBL/GenBank/DDBJ databases">
        <title>Draft genomes of female and male turbot (Scophthalmus maximus).</title>
        <authorList>
            <person name="Xu H."/>
            <person name="Xu X.-W."/>
            <person name="Shao C."/>
            <person name="Chen S."/>
        </authorList>
    </citation>
    <scope>NUCLEOTIDE SEQUENCE [LARGE SCALE GENOMIC DNA]</scope>
    <source>
        <strain evidence="2">Ysfricsl-2016a</strain>
        <tissue evidence="2">Blood</tissue>
    </source>
</reference>
<name>A0A6A4SAE0_SCOMX</name>
<dbReference type="Proteomes" id="UP000438429">
    <property type="component" value="Unassembled WGS sequence"/>
</dbReference>
<sequence length="404" mass="43277">MNVIHFASPVHTGPNFSAPVCYPRANHGGDHQNPIHSYRTATDCANGGHAGQSTCVPVPITPEEQHAIARCSSSNTSLCTALPSTAALQLVGIWQEEEKKAWDHLTVLERIRDGFGDHIPEHVRSTSTAKNNDDDDDCVEVDGPQIHTGLSCPDNTRAATRFRSLRSTEYPSISSHDVDGNPDISTGDEDGYGPNHTASSAVKRRREMQGSEGNPGTSGHGGGCLARSDGNPGTSGHDEDYASYLTLMASDQSDSSDDEQLNQAILASMESQMLSMFEGKENSKNLALDSTALRQDWYYIAGRAIAVSLAQGGPPPNFLSPTVFSLLVNGSANPNLEDIADTELLEKVQKFGAPGATHDSRYCGCIGHVTFLKRYAHRHGASLYELDTCADASVLPDPSLLCGR</sequence>
<feature type="region of interest" description="Disordered" evidence="1">
    <location>
        <begin position="117"/>
        <end position="155"/>
    </location>
</feature>
<organism evidence="2 3">
    <name type="scientific">Scophthalmus maximus</name>
    <name type="common">Turbot</name>
    <name type="synonym">Psetta maxima</name>
    <dbReference type="NCBI Taxonomy" id="52904"/>
    <lineage>
        <taxon>Eukaryota</taxon>
        <taxon>Metazoa</taxon>
        <taxon>Chordata</taxon>
        <taxon>Craniata</taxon>
        <taxon>Vertebrata</taxon>
        <taxon>Euteleostomi</taxon>
        <taxon>Actinopterygii</taxon>
        <taxon>Neopterygii</taxon>
        <taxon>Teleostei</taxon>
        <taxon>Neoteleostei</taxon>
        <taxon>Acanthomorphata</taxon>
        <taxon>Carangaria</taxon>
        <taxon>Pleuronectiformes</taxon>
        <taxon>Pleuronectoidei</taxon>
        <taxon>Scophthalmidae</taxon>
        <taxon>Scophthalmus</taxon>
    </lineage>
</organism>
<comment type="caution">
    <text evidence="2">The sequence shown here is derived from an EMBL/GenBank/DDBJ whole genome shotgun (WGS) entry which is preliminary data.</text>
</comment>
<evidence type="ECO:0000313" key="2">
    <source>
        <dbReference type="EMBL" id="KAF0032166.1"/>
    </source>
</evidence>
<proteinExistence type="predicted"/>